<reference evidence="2" key="1">
    <citation type="submission" date="2021-01" db="EMBL/GenBank/DDBJ databases">
        <title>Whole genome shotgun sequence of Virgisporangium ochraceum NBRC 16418.</title>
        <authorList>
            <person name="Komaki H."/>
            <person name="Tamura T."/>
        </authorList>
    </citation>
    <scope>NUCLEOTIDE SEQUENCE</scope>
    <source>
        <strain evidence="2">NBRC 16418</strain>
    </source>
</reference>
<dbReference type="EMBL" id="BOPH01000001">
    <property type="protein sequence ID" value="GIJ65244.1"/>
    <property type="molecule type" value="Genomic_DNA"/>
</dbReference>
<dbReference type="Proteomes" id="UP000635606">
    <property type="component" value="Unassembled WGS sequence"/>
</dbReference>
<feature type="signal peptide" evidence="1">
    <location>
        <begin position="1"/>
        <end position="22"/>
    </location>
</feature>
<name>A0A8J4E8D9_9ACTN</name>
<proteinExistence type="predicted"/>
<evidence type="ECO:0000313" key="2">
    <source>
        <dbReference type="EMBL" id="GIJ65244.1"/>
    </source>
</evidence>
<dbReference type="AlphaFoldDB" id="A0A8J4E8D9"/>
<accession>A0A8J4E8D9</accession>
<dbReference type="InterPro" id="IPR027304">
    <property type="entry name" value="Trigger_fact/SurA_dom_sf"/>
</dbReference>
<feature type="chain" id="PRO_5035249391" description="Lipoprotein" evidence="1">
    <location>
        <begin position="23"/>
        <end position="220"/>
    </location>
</feature>
<keyword evidence="3" id="KW-1185">Reference proteome</keyword>
<sequence length="220" mass="22971">MPSPRRSTIFAVLVLVAGLAFAGCGRAQPGTAAYVGDVRITEKRIDGMVEEVRRSAPDRNPAGIRGLVVSTLVLSELAEKAAKANSIDVPAPAYDEVARSTGLPADSDLARAIAELDAAGGALIQKSSPVQPTERDLRDIYEGLITSQSIPDTTTFEDAKQQLSANSSLPGVLGARALLLEQAKKIGLEVNPRYRPLTASIGSVGVPMVLAEGIGVSDQL</sequence>
<gene>
    <name evidence="2" type="ORF">Voc01_001610</name>
</gene>
<evidence type="ECO:0000313" key="3">
    <source>
        <dbReference type="Proteomes" id="UP000635606"/>
    </source>
</evidence>
<comment type="caution">
    <text evidence="2">The sequence shown here is derived from an EMBL/GenBank/DDBJ whole genome shotgun (WGS) entry which is preliminary data.</text>
</comment>
<keyword evidence="1" id="KW-0732">Signal</keyword>
<protein>
    <recommendedName>
        <fullName evidence="4">Lipoprotein</fullName>
    </recommendedName>
</protein>
<evidence type="ECO:0008006" key="4">
    <source>
        <dbReference type="Google" id="ProtNLM"/>
    </source>
</evidence>
<evidence type="ECO:0000256" key="1">
    <source>
        <dbReference type="SAM" id="SignalP"/>
    </source>
</evidence>
<dbReference type="RefSeq" id="WP_203925240.1">
    <property type="nucleotide sequence ID" value="NZ_BOPH01000001.1"/>
</dbReference>
<organism evidence="2 3">
    <name type="scientific">Virgisporangium ochraceum</name>
    <dbReference type="NCBI Taxonomy" id="65505"/>
    <lineage>
        <taxon>Bacteria</taxon>
        <taxon>Bacillati</taxon>
        <taxon>Actinomycetota</taxon>
        <taxon>Actinomycetes</taxon>
        <taxon>Micromonosporales</taxon>
        <taxon>Micromonosporaceae</taxon>
        <taxon>Virgisporangium</taxon>
    </lineage>
</organism>
<dbReference type="PROSITE" id="PS51257">
    <property type="entry name" value="PROKAR_LIPOPROTEIN"/>
    <property type="match status" value="1"/>
</dbReference>
<dbReference type="SUPFAM" id="SSF109998">
    <property type="entry name" value="Triger factor/SurA peptide-binding domain-like"/>
    <property type="match status" value="1"/>
</dbReference>